<evidence type="ECO:0000313" key="1">
    <source>
        <dbReference type="Proteomes" id="UP000887578"/>
    </source>
</evidence>
<name>A0A914Q1E2_9BILA</name>
<protein>
    <submittedName>
        <fullName evidence="2">Uncharacterized protein</fullName>
    </submittedName>
</protein>
<dbReference type="WBParaSite" id="PDA_v2.g22637.t1">
    <property type="protein sequence ID" value="PDA_v2.g22637.t1"/>
    <property type="gene ID" value="PDA_v2.g22637"/>
</dbReference>
<proteinExistence type="predicted"/>
<accession>A0A914Q1E2</accession>
<reference evidence="2" key="1">
    <citation type="submission" date="2022-11" db="UniProtKB">
        <authorList>
            <consortium name="WormBaseParasite"/>
        </authorList>
    </citation>
    <scope>IDENTIFICATION</scope>
</reference>
<keyword evidence="1" id="KW-1185">Reference proteome</keyword>
<sequence>MKIIRRLKKRISLFMFSKSSKTTLQPRSLNPGTLVPELLFDIGNKFVEDGESDALIKFALSGKLQFQAVVKVFDSITTLKLCETCFFIGGNDNPCCKFGLKTDNPQSPILVQLIGNSIKNLQLNCNISDGKCQMYQSFIDVIVAKKQLTSFSADVCCSRTFLAEFLPHFSSTLKNLVVPSKLMSAAFCDSFDLDSLTVLNTMELNFSMLCKTLSLKLSYIQLDDPIIQRYEHPVSHNEQINPHLSSVKEFTIDDIYICYHIDRFETTITDFPSLKSLNYNIAMKNGIFSIGILRNHISRFTTIINQSKNVPSKITCFFYNSSKMDKFVVFVVFC</sequence>
<organism evidence="1 2">
    <name type="scientific">Panagrolaimus davidi</name>
    <dbReference type="NCBI Taxonomy" id="227884"/>
    <lineage>
        <taxon>Eukaryota</taxon>
        <taxon>Metazoa</taxon>
        <taxon>Ecdysozoa</taxon>
        <taxon>Nematoda</taxon>
        <taxon>Chromadorea</taxon>
        <taxon>Rhabditida</taxon>
        <taxon>Tylenchina</taxon>
        <taxon>Panagrolaimomorpha</taxon>
        <taxon>Panagrolaimoidea</taxon>
        <taxon>Panagrolaimidae</taxon>
        <taxon>Panagrolaimus</taxon>
    </lineage>
</organism>
<dbReference type="Proteomes" id="UP000887578">
    <property type="component" value="Unplaced"/>
</dbReference>
<dbReference type="AlphaFoldDB" id="A0A914Q1E2"/>
<evidence type="ECO:0000313" key="2">
    <source>
        <dbReference type="WBParaSite" id="PDA_v2.g22637.t1"/>
    </source>
</evidence>